<dbReference type="Proteomes" id="UP000322267">
    <property type="component" value="Unassembled WGS sequence"/>
</dbReference>
<feature type="transmembrane region" description="Helical" evidence="7">
    <location>
        <begin position="345"/>
        <end position="370"/>
    </location>
</feature>
<dbReference type="OrthoDB" id="9766455at2"/>
<evidence type="ECO:0000259" key="9">
    <source>
        <dbReference type="Pfam" id="PF07662"/>
    </source>
</evidence>
<comment type="subcellular location">
    <subcellularLocation>
        <location evidence="1">Cell membrane</location>
        <topology evidence="1">Multi-pass membrane protein</topology>
    </subcellularLocation>
</comment>
<evidence type="ECO:0000313" key="12">
    <source>
        <dbReference type="Proteomes" id="UP000322267"/>
    </source>
</evidence>
<dbReference type="InterPro" id="IPR011642">
    <property type="entry name" value="Gate_dom"/>
</dbReference>
<feature type="transmembrane region" description="Helical" evidence="7">
    <location>
        <begin position="196"/>
        <end position="216"/>
    </location>
</feature>
<gene>
    <name evidence="11" type="ORF">FZC78_14415</name>
</gene>
<dbReference type="STRING" id="218284.AM506_01640"/>
<proteinExistence type="inferred from homology"/>
<evidence type="ECO:0000256" key="3">
    <source>
        <dbReference type="ARBA" id="ARBA00022475"/>
    </source>
</evidence>
<dbReference type="Pfam" id="PF01773">
    <property type="entry name" value="Nucleos_tra2_N"/>
    <property type="match status" value="1"/>
</dbReference>
<dbReference type="InterPro" id="IPR002668">
    <property type="entry name" value="CNT_N_dom"/>
</dbReference>
<keyword evidence="5 7" id="KW-1133">Transmembrane helix</keyword>
<evidence type="ECO:0000256" key="7">
    <source>
        <dbReference type="RuleBase" id="RU362018"/>
    </source>
</evidence>
<dbReference type="InterPro" id="IPR008276">
    <property type="entry name" value="C_nuclsd_transpt"/>
</dbReference>
<keyword evidence="7" id="KW-0813">Transport</keyword>
<feature type="domain" description="Concentrative nucleoside transporter C-terminal" evidence="9">
    <location>
        <begin position="196"/>
        <end position="402"/>
    </location>
</feature>
<evidence type="ECO:0000259" key="8">
    <source>
        <dbReference type="Pfam" id="PF01773"/>
    </source>
</evidence>
<evidence type="ECO:0000259" key="10">
    <source>
        <dbReference type="Pfam" id="PF07670"/>
    </source>
</evidence>
<protein>
    <recommendedName>
        <fullName evidence="7">Nucleoside permease</fullName>
    </recommendedName>
</protein>
<keyword evidence="4 7" id="KW-0812">Transmembrane</keyword>
<dbReference type="AlphaFoldDB" id="A0A5D4NNC1"/>
<dbReference type="Pfam" id="PF07670">
    <property type="entry name" value="Gate"/>
    <property type="match status" value="1"/>
</dbReference>
<dbReference type="GO" id="GO:0015293">
    <property type="term" value="F:symporter activity"/>
    <property type="evidence" value="ECO:0007669"/>
    <property type="project" value="TreeGrafter"/>
</dbReference>
<feature type="domain" description="Nucleoside transporter/FeoB GTPase Gate" evidence="10">
    <location>
        <begin position="94"/>
        <end position="187"/>
    </location>
</feature>
<reference evidence="11 12" key="1">
    <citation type="submission" date="2019-08" db="EMBL/GenBank/DDBJ databases">
        <title>Bacillus genomes from the desert of Cuatro Cienegas, Coahuila.</title>
        <authorList>
            <person name="Olmedo-Alvarez G."/>
        </authorList>
    </citation>
    <scope>NUCLEOTIDE SEQUENCE [LARGE SCALE GENOMIC DNA]</scope>
    <source>
        <strain evidence="11 12">CH34_1T</strain>
    </source>
</reference>
<feature type="domain" description="Concentrative nucleoside transporter N-terminal" evidence="8">
    <location>
        <begin position="8"/>
        <end position="81"/>
    </location>
</feature>
<feature type="transmembrane region" description="Helical" evidence="7">
    <location>
        <begin position="382"/>
        <end position="404"/>
    </location>
</feature>
<dbReference type="Pfam" id="PF07662">
    <property type="entry name" value="Nucleos_tra2_C"/>
    <property type="match status" value="1"/>
</dbReference>
<sequence>MQYIWGILGILVVMAIAFIFSTHKRSINWRTILGGLAIQLFFAFIVLETGWGQDLLQWFTRVVNNIINYSNEGINFLFGGLFTDDSNIAFVFAFNILPVVIFFSSLISVLYYLKIMQVFIYILGGGLSWLLGTRKAESMSAAANIFVGQTEAPLVVRPFLPKMTESELFAVMTGGLASVAGSVLIGYSLLGVPLEYLLAASFMAAPAGLVMAKLFIPETDDKPEPKEFEMETDSESTNVIDAAARGASVGLQLALNIGAMLLAFIALVALINGILGFLGGFFGIDSLSLELILGYVFSPLAFAIGVPWSEAVTAGNFIGQKLVINEFVAYSNFAPQIEDLSDKTVAIISFALCGFANLSSLGILLGGLGNLAPNRRKDIARLGLKAIAAGALASLLSAAIAGMFV</sequence>
<feature type="transmembrane region" description="Helical" evidence="7">
    <location>
        <begin position="88"/>
        <end position="113"/>
    </location>
</feature>
<name>A0A5D4NNC1_9BACI</name>
<dbReference type="GO" id="GO:0005337">
    <property type="term" value="F:nucleoside transmembrane transporter activity"/>
    <property type="evidence" value="ECO:0007669"/>
    <property type="project" value="InterPro"/>
</dbReference>
<keyword evidence="6 7" id="KW-0472">Membrane</keyword>
<dbReference type="NCBIfam" id="TIGR00804">
    <property type="entry name" value="nupC"/>
    <property type="match status" value="1"/>
</dbReference>
<dbReference type="EMBL" id="VTEI01000007">
    <property type="protein sequence ID" value="TYS15785.1"/>
    <property type="molecule type" value="Genomic_DNA"/>
</dbReference>
<accession>A0A5D4NNC1</accession>
<dbReference type="InterPro" id="IPR018270">
    <property type="entry name" value="C_nuclsd_transpt_met_bac"/>
</dbReference>
<dbReference type="GO" id="GO:0005886">
    <property type="term" value="C:plasma membrane"/>
    <property type="evidence" value="ECO:0007669"/>
    <property type="project" value="UniProtKB-SubCell"/>
</dbReference>
<keyword evidence="3" id="KW-1003">Cell membrane</keyword>
<dbReference type="RefSeq" id="WP_148940580.1">
    <property type="nucleotide sequence ID" value="NZ_VTEI01000007.1"/>
</dbReference>
<evidence type="ECO:0000313" key="11">
    <source>
        <dbReference type="EMBL" id="TYS15785.1"/>
    </source>
</evidence>
<evidence type="ECO:0000256" key="6">
    <source>
        <dbReference type="ARBA" id="ARBA00023136"/>
    </source>
</evidence>
<comment type="similarity">
    <text evidence="2 7">Belongs to the concentrative nucleoside transporter (CNT) (TC 2.A.41) family.</text>
</comment>
<feature type="transmembrane region" description="Helical" evidence="7">
    <location>
        <begin position="29"/>
        <end position="47"/>
    </location>
</feature>
<evidence type="ECO:0000256" key="5">
    <source>
        <dbReference type="ARBA" id="ARBA00022989"/>
    </source>
</evidence>
<dbReference type="PANTHER" id="PTHR10590">
    <property type="entry name" value="SODIUM/NUCLEOSIDE COTRANSPORTER"/>
    <property type="match status" value="1"/>
</dbReference>
<dbReference type="InterPro" id="IPR011657">
    <property type="entry name" value="CNT_C_dom"/>
</dbReference>
<evidence type="ECO:0000256" key="1">
    <source>
        <dbReference type="ARBA" id="ARBA00004651"/>
    </source>
</evidence>
<feature type="transmembrane region" description="Helical" evidence="7">
    <location>
        <begin position="6"/>
        <end position="22"/>
    </location>
</feature>
<evidence type="ECO:0000256" key="2">
    <source>
        <dbReference type="ARBA" id="ARBA00009033"/>
    </source>
</evidence>
<comment type="caution">
    <text evidence="11">The sequence shown here is derived from an EMBL/GenBank/DDBJ whole genome shotgun (WGS) entry which is preliminary data.</text>
</comment>
<dbReference type="PANTHER" id="PTHR10590:SF4">
    <property type="entry name" value="SOLUTE CARRIER FAMILY 28 MEMBER 3"/>
    <property type="match status" value="1"/>
</dbReference>
<organism evidence="11 12">
    <name type="scientific">Rossellomorea vietnamensis</name>
    <dbReference type="NCBI Taxonomy" id="218284"/>
    <lineage>
        <taxon>Bacteria</taxon>
        <taxon>Bacillati</taxon>
        <taxon>Bacillota</taxon>
        <taxon>Bacilli</taxon>
        <taxon>Bacillales</taxon>
        <taxon>Bacillaceae</taxon>
        <taxon>Rossellomorea</taxon>
    </lineage>
</organism>
<evidence type="ECO:0000256" key="4">
    <source>
        <dbReference type="ARBA" id="ARBA00022692"/>
    </source>
</evidence>
<feature type="transmembrane region" description="Helical" evidence="7">
    <location>
        <begin position="168"/>
        <end position="190"/>
    </location>
</feature>
<feature type="transmembrane region" description="Helical" evidence="7">
    <location>
        <begin position="261"/>
        <end position="284"/>
    </location>
</feature>